<keyword evidence="2" id="KW-1185">Reference proteome</keyword>
<comment type="caution">
    <text evidence="1">The sequence shown here is derived from an EMBL/GenBank/DDBJ whole genome shotgun (WGS) entry which is preliminary data.</text>
</comment>
<dbReference type="EMBL" id="CM044701">
    <property type="protein sequence ID" value="KAI5683209.1"/>
    <property type="molecule type" value="Genomic_DNA"/>
</dbReference>
<gene>
    <name evidence="1" type="ORF">M9H77_04437</name>
</gene>
<sequence>MSTTLAHTIFPYTLIFIIVSFTLTSSYKLLWPTRLPSYLWRLQTPGAPTRSVLGQHQFRAPPNSPLGGTILLQSMMRYPRRPIGPHPPRSTPLFKWIHSPKSKTSTPSEEALVRGTSHVQCNPLTRPFT</sequence>
<proteinExistence type="predicted"/>
<organism evidence="1 2">
    <name type="scientific">Catharanthus roseus</name>
    <name type="common">Madagascar periwinkle</name>
    <name type="synonym">Vinca rosea</name>
    <dbReference type="NCBI Taxonomy" id="4058"/>
    <lineage>
        <taxon>Eukaryota</taxon>
        <taxon>Viridiplantae</taxon>
        <taxon>Streptophyta</taxon>
        <taxon>Embryophyta</taxon>
        <taxon>Tracheophyta</taxon>
        <taxon>Spermatophyta</taxon>
        <taxon>Magnoliopsida</taxon>
        <taxon>eudicotyledons</taxon>
        <taxon>Gunneridae</taxon>
        <taxon>Pentapetalae</taxon>
        <taxon>asterids</taxon>
        <taxon>lamiids</taxon>
        <taxon>Gentianales</taxon>
        <taxon>Apocynaceae</taxon>
        <taxon>Rauvolfioideae</taxon>
        <taxon>Vinceae</taxon>
        <taxon>Catharanthinae</taxon>
        <taxon>Catharanthus</taxon>
    </lineage>
</organism>
<protein>
    <submittedName>
        <fullName evidence="1">Uncharacterized protein</fullName>
    </submittedName>
</protein>
<name>A0ACC0CE31_CATRO</name>
<reference evidence="2" key="1">
    <citation type="journal article" date="2023" name="Nat. Plants">
        <title>Single-cell RNA sequencing provides a high-resolution roadmap for understanding the multicellular compartmentation of specialized metabolism.</title>
        <authorList>
            <person name="Sun S."/>
            <person name="Shen X."/>
            <person name="Li Y."/>
            <person name="Li Y."/>
            <person name="Wang S."/>
            <person name="Li R."/>
            <person name="Zhang H."/>
            <person name="Shen G."/>
            <person name="Guo B."/>
            <person name="Wei J."/>
            <person name="Xu J."/>
            <person name="St-Pierre B."/>
            <person name="Chen S."/>
            <person name="Sun C."/>
        </authorList>
    </citation>
    <scope>NUCLEOTIDE SEQUENCE [LARGE SCALE GENOMIC DNA]</scope>
</reference>
<evidence type="ECO:0000313" key="2">
    <source>
        <dbReference type="Proteomes" id="UP001060085"/>
    </source>
</evidence>
<accession>A0ACC0CE31</accession>
<evidence type="ECO:0000313" key="1">
    <source>
        <dbReference type="EMBL" id="KAI5683209.1"/>
    </source>
</evidence>
<dbReference type="Proteomes" id="UP001060085">
    <property type="component" value="Linkage Group LG01"/>
</dbReference>